<organism evidence="2">
    <name type="scientific">bioreactor metagenome</name>
    <dbReference type="NCBI Taxonomy" id="1076179"/>
    <lineage>
        <taxon>unclassified sequences</taxon>
        <taxon>metagenomes</taxon>
        <taxon>ecological metagenomes</taxon>
    </lineage>
</organism>
<feature type="region of interest" description="Disordered" evidence="1">
    <location>
        <begin position="40"/>
        <end position="70"/>
    </location>
</feature>
<gene>
    <name evidence="2" type="ORF">SDC9_149643</name>
</gene>
<dbReference type="EMBL" id="VSSQ01048378">
    <property type="protein sequence ID" value="MPN02427.1"/>
    <property type="molecule type" value="Genomic_DNA"/>
</dbReference>
<comment type="caution">
    <text evidence="2">The sequence shown here is derived from an EMBL/GenBank/DDBJ whole genome shotgun (WGS) entry which is preliminary data.</text>
</comment>
<name>A0A645EKX5_9ZZZZ</name>
<sequence>MRIEKLEMDNIWVKLCCDGRDFFNKNYYLYRENNLFPSPSIDTGGTPGPVSGTGSYSGRENMKQYRKGIE</sequence>
<feature type="compositionally biased region" description="Basic and acidic residues" evidence="1">
    <location>
        <begin position="60"/>
        <end position="70"/>
    </location>
</feature>
<evidence type="ECO:0000256" key="1">
    <source>
        <dbReference type="SAM" id="MobiDB-lite"/>
    </source>
</evidence>
<accession>A0A645EKX5</accession>
<protein>
    <submittedName>
        <fullName evidence="2">Uncharacterized protein</fullName>
    </submittedName>
</protein>
<proteinExistence type="predicted"/>
<evidence type="ECO:0000313" key="2">
    <source>
        <dbReference type="EMBL" id="MPN02427.1"/>
    </source>
</evidence>
<reference evidence="2" key="1">
    <citation type="submission" date="2019-08" db="EMBL/GenBank/DDBJ databases">
        <authorList>
            <person name="Kucharzyk K."/>
            <person name="Murdoch R.W."/>
            <person name="Higgins S."/>
            <person name="Loffler F."/>
        </authorList>
    </citation>
    <scope>NUCLEOTIDE SEQUENCE</scope>
</reference>
<feature type="compositionally biased region" description="Low complexity" evidence="1">
    <location>
        <begin position="48"/>
        <end position="58"/>
    </location>
</feature>
<dbReference type="AlphaFoldDB" id="A0A645EKX5"/>